<reference evidence="2" key="1">
    <citation type="submission" date="2018-04" db="EMBL/GenBank/DDBJ databases">
        <authorList>
            <person name="Cornet L."/>
        </authorList>
    </citation>
    <scope>NUCLEOTIDE SEQUENCE [LARGE SCALE GENOMIC DNA]</scope>
</reference>
<evidence type="ECO:0000313" key="1">
    <source>
        <dbReference type="EMBL" id="PZO23245.1"/>
    </source>
</evidence>
<sequence length="72" mass="8081">MLSQITPVGNAAREPLRHILLGSPAAVRQTIHLLHRLHYAETLLWSPIMTTEEPLIITPAQGEAMSLLRKYL</sequence>
<reference evidence="1 2" key="2">
    <citation type="submission" date="2018-06" db="EMBL/GenBank/DDBJ databases">
        <title>Metagenomic assembly of (sub)arctic Cyanobacteria and their associated microbiome from non-axenic cultures.</title>
        <authorList>
            <person name="Baurain D."/>
        </authorList>
    </citation>
    <scope>NUCLEOTIDE SEQUENCE [LARGE SCALE GENOMIC DNA]</scope>
    <source>
        <strain evidence="1">ULC129bin1</strain>
    </source>
</reference>
<accession>A0A2W4WLP4</accession>
<dbReference type="Proteomes" id="UP000249354">
    <property type="component" value="Unassembled WGS sequence"/>
</dbReference>
<evidence type="ECO:0000313" key="2">
    <source>
        <dbReference type="Proteomes" id="UP000249354"/>
    </source>
</evidence>
<organism evidence="1 2">
    <name type="scientific">Leptolyngbya foveolarum</name>
    <dbReference type="NCBI Taxonomy" id="47253"/>
    <lineage>
        <taxon>Bacteria</taxon>
        <taxon>Bacillati</taxon>
        <taxon>Cyanobacteriota</taxon>
        <taxon>Cyanophyceae</taxon>
        <taxon>Leptolyngbyales</taxon>
        <taxon>Leptolyngbyaceae</taxon>
        <taxon>Leptolyngbya group</taxon>
        <taxon>Leptolyngbya</taxon>
    </lineage>
</organism>
<dbReference type="AlphaFoldDB" id="A0A2W4WLP4"/>
<gene>
    <name evidence="1" type="ORF">DCF25_00970</name>
</gene>
<protein>
    <submittedName>
        <fullName evidence="1">Uncharacterized protein</fullName>
    </submittedName>
</protein>
<name>A0A2W4WLP4_9CYAN</name>
<comment type="caution">
    <text evidence="1">The sequence shown here is derived from an EMBL/GenBank/DDBJ whole genome shotgun (WGS) entry which is preliminary data.</text>
</comment>
<proteinExistence type="predicted"/>
<dbReference type="EMBL" id="QBMC01000003">
    <property type="protein sequence ID" value="PZO23245.1"/>
    <property type="molecule type" value="Genomic_DNA"/>
</dbReference>